<keyword evidence="2" id="KW-1185">Reference proteome</keyword>
<evidence type="ECO:0000313" key="1">
    <source>
        <dbReference type="EMBL" id="MBL4934831.1"/>
    </source>
</evidence>
<sequence>MSSEEMIRTSMKGRELTDEEIERYKEEINVSNIAYMKTPIVNRPTTQVGYNENGSIKEVEIKPQIFELNGTADTKEE</sequence>
<accession>A0ABS1T657</accession>
<dbReference type="EMBL" id="JAESWC010000002">
    <property type="protein sequence ID" value="MBL4934831.1"/>
    <property type="molecule type" value="Genomic_DNA"/>
</dbReference>
<gene>
    <name evidence="1" type="ORF">JK636_03560</name>
</gene>
<comment type="caution">
    <text evidence="1">The sequence shown here is derived from an EMBL/GenBank/DDBJ whole genome shotgun (WGS) entry which is preliminary data.</text>
</comment>
<reference evidence="1 2" key="1">
    <citation type="submission" date="2021-01" db="EMBL/GenBank/DDBJ databases">
        <title>Genome public.</title>
        <authorList>
            <person name="Liu C."/>
            <person name="Sun Q."/>
        </authorList>
    </citation>
    <scope>NUCLEOTIDE SEQUENCE [LARGE SCALE GENOMIC DNA]</scope>
    <source>
        <strain evidence="1 2">YIM B02515</strain>
    </source>
</reference>
<dbReference type="RefSeq" id="WP_202747474.1">
    <property type="nucleotide sequence ID" value="NZ_JAESWC010000002.1"/>
</dbReference>
<protein>
    <submittedName>
        <fullName evidence="1">Uncharacterized protein</fullName>
    </submittedName>
</protein>
<evidence type="ECO:0000313" key="2">
    <source>
        <dbReference type="Proteomes" id="UP000632377"/>
    </source>
</evidence>
<dbReference type="Proteomes" id="UP000632377">
    <property type="component" value="Unassembled WGS sequence"/>
</dbReference>
<proteinExistence type="predicted"/>
<name>A0ABS1T657_9CLOT</name>
<organism evidence="1 2">
    <name type="scientific">Clostridium rhizosphaerae</name>
    <dbReference type="NCBI Taxonomy" id="2803861"/>
    <lineage>
        <taxon>Bacteria</taxon>
        <taxon>Bacillati</taxon>
        <taxon>Bacillota</taxon>
        <taxon>Clostridia</taxon>
        <taxon>Eubacteriales</taxon>
        <taxon>Clostridiaceae</taxon>
        <taxon>Clostridium</taxon>
    </lineage>
</organism>